<dbReference type="PANTHER" id="PTHR45726">
    <property type="entry name" value="LEUKOTRIENE A-4 HYDROLASE"/>
    <property type="match status" value="1"/>
</dbReference>
<dbReference type="Gene3D" id="1.10.390.10">
    <property type="entry name" value="Neutral Protease Domain 2"/>
    <property type="match status" value="1"/>
</dbReference>
<dbReference type="GO" id="GO:0008270">
    <property type="term" value="F:zinc ion binding"/>
    <property type="evidence" value="ECO:0007669"/>
    <property type="project" value="InterPro"/>
</dbReference>
<evidence type="ECO:0000313" key="2">
    <source>
        <dbReference type="EMBL" id="HFX13115.1"/>
    </source>
</evidence>
<name>A0A7C3MJC9_DICTH</name>
<evidence type="ECO:0000259" key="1">
    <source>
        <dbReference type="Pfam" id="PF01433"/>
    </source>
</evidence>
<feature type="domain" description="Peptidase M1 membrane alanine aminopeptidase" evidence="1">
    <location>
        <begin position="306"/>
        <end position="506"/>
    </location>
</feature>
<dbReference type="EMBL" id="DTIN01000009">
    <property type="protein sequence ID" value="HFX13115.1"/>
    <property type="molecule type" value="Genomic_DNA"/>
</dbReference>
<dbReference type="Pfam" id="PF01433">
    <property type="entry name" value="Peptidase_M1"/>
    <property type="match status" value="1"/>
</dbReference>
<comment type="caution">
    <text evidence="2">The sequence shown here is derived from an EMBL/GenBank/DDBJ whole genome shotgun (WGS) entry which is preliminary data.</text>
</comment>
<dbReference type="PANTHER" id="PTHR45726:SF3">
    <property type="entry name" value="LEUKOTRIENE A-4 HYDROLASE"/>
    <property type="match status" value="1"/>
</dbReference>
<sequence length="931" mass="108707">MRKYLLGIFILIFYISSISFADVSSYKVFAQLSPKERIISGKVEVNYVNNTEKELSEIYFYLPANLLKERNPYLHPILQDSGYVRGFDPGFTNISRVTDLSGKDISYTLENGKVLLQNYSLKDNYLKVILPEKLSPGESYGLIIYFSTKFPESYAGDMAFCKNAFVWRFGWFPYEIPYVKDEWDKGGRLVSSNFYLELLVPKEYKVAVGMDEVREEVEGNWKRVIGVNDSPRRSLPIAISPDYQVYRLADGRFPEIYVYFYPGREYKARILASFAREVYDYYSKVYGSSEHRRINIIEGQINNFWGMAADGFVILGNTAFYSSDLITPYLWERLLEYLIAHEFAHLWWGIGIGMDLNKENWISEGFAEYLSITYFERKYGAKGGNLFPDLGDDYFLQLLKDYVFGELNLREWNSELPYLMYLKDGWDEEIVKDYWNSYLNGYSTKVYNKSYLALRALAFEVGEEKFDEIIRELYSDYKYKILETTEIENYLKNKFGLDCDKFFKDWFYSKGKVDYEIYRVENINKDGKNFVRIYIKNNGNINMPLQLEVVGEKSVNSRDICSGVVRVIYDGESGYVDVPLEVPFKYAVIDPDSKIPDANRVNNWYPRKIIYTSKRRASLDAYVVYYNTVPSFSIDLSTGKINYASYNLEIYDPMNFNLSLEGFYGEDYKGFSLSYIYNLPKDDSFLFQLWYMDPNVIAGGISYTKNIWRKFDIGISGNYWDKAYVLNFSLLYNQMLNNKLYVDFGIQRFADYYSRALLSNVDLRLAFSSTGFSFYRIQAGFNKYFLVFPQSYLSLDGIVGYINGNPDYEEMLSLSDFKSLTDEYLGKFKLRILANWDLPILRDQEKKYFNLFILRNLDFNTFLEFGGICDDINVVSLNNLKLGLGFEIKYGFTTVAEIPFSLNIGYAFPVWQGTPNPNESGNLYYYITIGF</sequence>
<accession>A0A7C3MJC9</accession>
<reference evidence="2" key="1">
    <citation type="journal article" date="2020" name="mSystems">
        <title>Genome- and Community-Level Interaction Insights into Carbon Utilization and Element Cycling Functions of Hydrothermarchaeota in Hydrothermal Sediment.</title>
        <authorList>
            <person name="Zhou Z."/>
            <person name="Liu Y."/>
            <person name="Xu W."/>
            <person name="Pan J."/>
            <person name="Luo Z.H."/>
            <person name="Li M."/>
        </authorList>
    </citation>
    <scope>NUCLEOTIDE SEQUENCE [LARGE SCALE GENOMIC DNA]</scope>
    <source>
        <strain evidence="2">SpSt-81</strain>
    </source>
</reference>
<organism evidence="2">
    <name type="scientific">Dictyoglomus thermophilum</name>
    <dbReference type="NCBI Taxonomy" id="14"/>
    <lineage>
        <taxon>Bacteria</taxon>
        <taxon>Pseudomonadati</taxon>
        <taxon>Dictyoglomota</taxon>
        <taxon>Dictyoglomia</taxon>
        <taxon>Dictyoglomales</taxon>
        <taxon>Dictyoglomaceae</taxon>
        <taxon>Dictyoglomus</taxon>
    </lineage>
</organism>
<dbReference type="InterPro" id="IPR014782">
    <property type="entry name" value="Peptidase_M1_dom"/>
</dbReference>
<protein>
    <recommendedName>
        <fullName evidence="1">Peptidase M1 membrane alanine aminopeptidase domain-containing protein</fullName>
    </recommendedName>
</protein>
<proteinExistence type="predicted"/>
<gene>
    <name evidence="2" type="ORF">ENW00_03015</name>
</gene>
<dbReference type="AlphaFoldDB" id="A0A7C3MJC9"/>
<dbReference type="GO" id="GO:0008237">
    <property type="term" value="F:metallopeptidase activity"/>
    <property type="evidence" value="ECO:0007669"/>
    <property type="project" value="InterPro"/>
</dbReference>
<dbReference type="SUPFAM" id="SSF55486">
    <property type="entry name" value="Metalloproteases ('zincins'), catalytic domain"/>
    <property type="match status" value="1"/>
</dbReference>
<dbReference type="InterPro" id="IPR027268">
    <property type="entry name" value="Peptidase_M4/M1_CTD_sf"/>
</dbReference>
<dbReference type="InterPro" id="IPR034015">
    <property type="entry name" value="M1_LTA4H"/>
</dbReference>